<keyword evidence="2" id="KW-1185">Reference proteome</keyword>
<accession>A0ABR4SXW5</accession>
<comment type="caution">
    <text evidence="1">The sequence shown here is derived from an EMBL/GenBank/DDBJ whole genome shotgun (WGS) entry which is preliminary data.</text>
</comment>
<dbReference type="RefSeq" id="WP_037644126.1">
    <property type="nucleotide sequence ID" value="NZ_KL503830.1"/>
</dbReference>
<name>A0ABR4SXW5_9ACTN</name>
<protein>
    <submittedName>
        <fullName evidence="1">Uncharacterized protein</fullName>
    </submittedName>
</protein>
<dbReference type="Proteomes" id="UP000027632">
    <property type="component" value="Unassembled WGS sequence"/>
</dbReference>
<sequence>MNVHDVARCLPAVAVLREHCRSLAILDAVLSPEWESRRHSFDARWSGTESMASMRNGSGDEYSIVFSDAGAYVRGFDHESPMSPYAGDGPWPGVLDEVPEVFRACVEEPAFCDEDGMPVVTACMWRRAGDNRWQAGTIEFPEDATEDPDGATHLFQLLVDRSPEAFRRWARDYYEVPVGLAAVRHVFSSRPLTEEVIRSLNSDIGMADLSGDIAEIGYSAR</sequence>
<evidence type="ECO:0000313" key="2">
    <source>
        <dbReference type="Proteomes" id="UP000027632"/>
    </source>
</evidence>
<dbReference type="GeneID" id="97449303"/>
<evidence type="ECO:0000313" key="1">
    <source>
        <dbReference type="EMBL" id="KEG40034.1"/>
    </source>
</evidence>
<gene>
    <name evidence="1" type="ORF">DJ64_11535</name>
</gene>
<reference evidence="1 2" key="1">
    <citation type="submission" date="2014-04" db="EMBL/GenBank/DDBJ databases">
        <title>Draft genome sequence of the novel Streptomyces griseorubens JSD-1 playing a role in carbon and nitrogen cycle.</title>
        <authorList>
            <consortium name="Shanghai Jiao Tong University"/>
            <person name="Feng H."/>
            <person name="Sun Y."/>
            <person name="Zhi Y."/>
            <person name="Mao L."/>
            <person name="Luo Y."/>
            <person name="Wei X."/>
            <person name="Zhou P."/>
        </authorList>
    </citation>
    <scope>NUCLEOTIDE SEQUENCE [LARGE SCALE GENOMIC DNA]</scope>
    <source>
        <strain evidence="1 2">JSD-1</strain>
    </source>
</reference>
<proteinExistence type="predicted"/>
<dbReference type="EMBL" id="JJMG01000168">
    <property type="protein sequence ID" value="KEG40034.1"/>
    <property type="molecule type" value="Genomic_DNA"/>
</dbReference>
<organism evidence="1 2">
    <name type="scientific">Streptomyces griseorubens</name>
    <dbReference type="NCBI Taxonomy" id="66897"/>
    <lineage>
        <taxon>Bacteria</taxon>
        <taxon>Bacillati</taxon>
        <taxon>Actinomycetota</taxon>
        <taxon>Actinomycetes</taxon>
        <taxon>Kitasatosporales</taxon>
        <taxon>Streptomycetaceae</taxon>
        <taxon>Streptomyces</taxon>
        <taxon>Streptomyces althioticus group</taxon>
    </lineage>
</organism>